<accession>A0ABZ2N929</accession>
<dbReference type="InterPro" id="IPR001753">
    <property type="entry name" value="Enoyl-CoA_hydra/iso"/>
</dbReference>
<evidence type="ECO:0000313" key="3">
    <source>
        <dbReference type="EMBL" id="WXB94243.1"/>
    </source>
</evidence>
<evidence type="ECO:0000256" key="2">
    <source>
        <dbReference type="RuleBase" id="RU003707"/>
    </source>
</evidence>
<dbReference type="Proteomes" id="UP001387364">
    <property type="component" value="Chromosome"/>
</dbReference>
<dbReference type="SUPFAM" id="SSF52096">
    <property type="entry name" value="ClpP/crotonase"/>
    <property type="match status" value="1"/>
</dbReference>
<dbReference type="CDD" id="cd06558">
    <property type="entry name" value="crotonase-like"/>
    <property type="match status" value="1"/>
</dbReference>
<evidence type="ECO:0000313" key="4">
    <source>
        <dbReference type="Proteomes" id="UP001387364"/>
    </source>
</evidence>
<sequence length="251" mass="27958">MDFQMKRLHNGILEFKITRPEKRNAVNFEVMEGLSQAIERAKETDIRALVVTGEGEQAFCSGGDLSVFHALRTEGEAYRMLSKMGKILHELTILPKPTIALINGTAVGGGCEIATACDFRIAKAGAKMGFIQGSLAITTGWGGGTLLFERIASYHALKLLSEAAIYRAEQLAHTGFVHRVVDRINEEVVERFLQNELTIHSSVLSAYKQIQIRKWASSDLWEKMDQEIKQCAILWEAEAHHEAVASFLNKK</sequence>
<keyword evidence="4" id="KW-1185">Reference proteome</keyword>
<dbReference type="PANTHER" id="PTHR11941:SF54">
    <property type="entry name" value="ENOYL-COA HYDRATASE, MITOCHONDRIAL"/>
    <property type="match status" value="1"/>
</dbReference>
<dbReference type="EMBL" id="CP147404">
    <property type="protein sequence ID" value="WXB94243.1"/>
    <property type="molecule type" value="Genomic_DNA"/>
</dbReference>
<proteinExistence type="inferred from homology"/>
<evidence type="ECO:0000256" key="1">
    <source>
        <dbReference type="ARBA" id="ARBA00005254"/>
    </source>
</evidence>
<name>A0ABZ2N929_9BACI</name>
<protein>
    <submittedName>
        <fullName evidence="3">Enoyl-CoA hydratase/isomerase family protein</fullName>
    </submittedName>
</protein>
<organism evidence="3 4">
    <name type="scientific">Bacillus kandeliae</name>
    <dbReference type="NCBI Taxonomy" id="3129297"/>
    <lineage>
        <taxon>Bacteria</taxon>
        <taxon>Bacillati</taxon>
        <taxon>Bacillota</taxon>
        <taxon>Bacilli</taxon>
        <taxon>Bacillales</taxon>
        <taxon>Bacillaceae</taxon>
        <taxon>Bacillus</taxon>
    </lineage>
</organism>
<comment type="similarity">
    <text evidence="1 2">Belongs to the enoyl-CoA hydratase/isomerase family.</text>
</comment>
<dbReference type="InterPro" id="IPR018376">
    <property type="entry name" value="Enoyl-CoA_hyd/isom_CS"/>
</dbReference>
<gene>
    <name evidence="3" type="ORF">WDJ61_06330</name>
</gene>
<dbReference type="PANTHER" id="PTHR11941">
    <property type="entry name" value="ENOYL-COA HYDRATASE-RELATED"/>
    <property type="match status" value="1"/>
</dbReference>
<reference evidence="3 4" key="1">
    <citation type="submission" date="2024-02" db="EMBL/GenBank/DDBJ databases">
        <title>Seven novel Bacillus-like species.</title>
        <authorList>
            <person name="Liu G."/>
        </authorList>
    </citation>
    <scope>NUCLEOTIDE SEQUENCE [LARGE SCALE GENOMIC DNA]</scope>
    <source>
        <strain evidence="3 4">FJAT-52991</strain>
    </source>
</reference>
<dbReference type="PROSITE" id="PS00166">
    <property type="entry name" value="ENOYL_COA_HYDRATASE"/>
    <property type="match status" value="1"/>
</dbReference>
<dbReference type="InterPro" id="IPR029045">
    <property type="entry name" value="ClpP/crotonase-like_dom_sf"/>
</dbReference>
<dbReference type="Gene3D" id="3.90.226.10">
    <property type="entry name" value="2-enoyl-CoA Hydratase, Chain A, domain 1"/>
    <property type="match status" value="1"/>
</dbReference>
<dbReference type="Pfam" id="PF00378">
    <property type="entry name" value="ECH_1"/>
    <property type="match status" value="1"/>
</dbReference>